<evidence type="ECO:0000256" key="1">
    <source>
        <dbReference type="SAM" id="MobiDB-lite"/>
    </source>
</evidence>
<organism evidence="2 3">
    <name type="scientific">Nocardia africana</name>
    <dbReference type="NCBI Taxonomy" id="134964"/>
    <lineage>
        <taxon>Bacteria</taxon>
        <taxon>Bacillati</taxon>
        <taxon>Actinomycetota</taxon>
        <taxon>Actinomycetes</taxon>
        <taxon>Mycobacteriales</taxon>
        <taxon>Nocardiaceae</taxon>
        <taxon>Nocardia</taxon>
    </lineage>
</organism>
<name>A0A378X2K6_9NOCA</name>
<dbReference type="RefSeq" id="WP_157126625.1">
    <property type="nucleotide sequence ID" value="NZ_JAJFOE010000001.1"/>
</dbReference>
<evidence type="ECO:0000313" key="2">
    <source>
        <dbReference type="EMBL" id="SUA47257.1"/>
    </source>
</evidence>
<feature type="region of interest" description="Disordered" evidence="1">
    <location>
        <begin position="32"/>
        <end position="57"/>
    </location>
</feature>
<dbReference type="AlphaFoldDB" id="A0A378X2K6"/>
<accession>A0A378X2K6</accession>
<sequence length="57" mass="5815">MTGVAIATAVVMWAYAALVIVATAKEFAESTPECGRPARVSIPRAGQTAQTPIPGDA</sequence>
<reference evidence="2 3" key="1">
    <citation type="submission" date="2018-06" db="EMBL/GenBank/DDBJ databases">
        <authorList>
            <consortium name="Pathogen Informatics"/>
            <person name="Doyle S."/>
        </authorList>
    </citation>
    <scope>NUCLEOTIDE SEQUENCE [LARGE SCALE GENOMIC DNA]</scope>
    <source>
        <strain evidence="2 3">NCTC13184</strain>
    </source>
</reference>
<gene>
    <name evidence="2" type="ORF">NCTC13184_05797</name>
</gene>
<dbReference type="EMBL" id="UGRU01000001">
    <property type="protein sequence ID" value="SUA47257.1"/>
    <property type="molecule type" value="Genomic_DNA"/>
</dbReference>
<evidence type="ECO:0000313" key="3">
    <source>
        <dbReference type="Proteomes" id="UP000255082"/>
    </source>
</evidence>
<dbReference type="Proteomes" id="UP000255082">
    <property type="component" value="Unassembled WGS sequence"/>
</dbReference>
<protein>
    <submittedName>
        <fullName evidence="2">Uncharacterized protein</fullName>
    </submittedName>
</protein>
<proteinExistence type="predicted"/>